<dbReference type="Proteomes" id="UP000253529">
    <property type="component" value="Unassembled WGS sequence"/>
</dbReference>
<evidence type="ECO:0008006" key="3">
    <source>
        <dbReference type="Google" id="ProtNLM"/>
    </source>
</evidence>
<reference evidence="1 2" key="1">
    <citation type="submission" date="2018-06" db="EMBL/GenBank/DDBJ databases">
        <title>Genomic Encyclopedia of Type Strains, Phase IV (KMG-IV): sequencing the most valuable type-strain genomes for metagenomic binning, comparative biology and taxonomic classification.</title>
        <authorList>
            <person name="Goeker M."/>
        </authorList>
    </citation>
    <scope>NUCLEOTIDE SEQUENCE [LARGE SCALE GENOMIC DNA]</scope>
    <source>
        <strain evidence="1 2">DSM 24875</strain>
    </source>
</reference>
<dbReference type="EMBL" id="QNRK01000011">
    <property type="protein sequence ID" value="RBP13807.1"/>
    <property type="molecule type" value="Genomic_DNA"/>
</dbReference>
<evidence type="ECO:0000313" key="1">
    <source>
        <dbReference type="EMBL" id="RBP13807.1"/>
    </source>
</evidence>
<dbReference type="RefSeq" id="WP_113889361.1">
    <property type="nucleotide sequence ID" value="NZ_QNRK01000011.1"/>
</dbReference>
<comment type="caution">
    <text evidence="1">The sequence shown here is derived from an EMBL/GenBank/DDBJ whole genome shotgun (WGS) entry which is preliminary data.</text>
</comment>
<dbReference type="AlphaFoldDB" id="A0A366FGS8"/>
<evidence type="ECO:0000313" key="2">
    <source>
        <dbReference type="Proteomes" id="UP000253529"/>
    </source>
</evidence>
<protein>
    <recommendedName>
        <fullName evidence="3">DUF2267 domain-containing protein</fullName>
    </recommendedName>
</protein>
<name>A0A366FGS8_9HYPH</name>
<organism evidence="1 2">
    <name type="scientific">Roseiarcus fermentans</name>
    <dbReference type="NCBI Taxonomy" id="1473586"/>
    <lineage>
        <taxon>Bacteria</taxon>
        <taxon>Pseudomonadati</taxon>
        <taxon>Pseudomonadota</taxon>
        <taxon>Alphaproteobacteria</taxon>
        <taxon>Hyphomicrobiales</taxon>
        <taxon>Roseiarcaceae</taxon>
        <taxon>Roseiarcus</taxon>
    </lineage>
</organism>
<sequence length="135" mass="13863">MDNVIARVATAANLSPEVARKTVALIADFIQREASEEAVKDLWEKAPELHAIVASGDRTGGEGMGFGLKGLMGIATGAMGGGGLMALGGELMGLGLSMDQIQTSGREVFAYAREVAGDQIIGEIAASIPGISQFI</sequence>
<accession>A0A366FGS8</accession>
<proteinExistence type="predicted"/>
<gene>
    <name evidence="1" type="ORF">DFR50_11169</name>
</gene>
<keyword evidence="2" id="KW-1185">Reference proteome</keyword>
<dbReference type="OrthoDB" id="7907231at2"/>